<feature type="compositionally biased region" description="Basic and acidic residues" evidence="2">
    <location>
        <begin position="985"/>
        <end position="995"/>
    </location>
</feature>
<dbReference type="SMART" id="SM00165">
    <property type="entry name" value="UBA"/>
    <property type="match status" value="1"/>
</dbReference>
<feature type="region of interest" description="Disordered" evidence="2">
    <location>
        <begin position="3131"/>
        <end position="3180"/>
    </location>
</feature>
<evidence type="ECO:0000259" key="3">
    <source>
        <dbReference type="PROSITE" id="PS50030"/>
    </source>
</evidence>
<feature type="compositionally biased region" description="Low complexity" evidence="2">
    <location>
        <begin position="3276"/>
        <end position="3291"/>
    </location>
</feature>
<feature type="compositionally biased region" description="Low complexity" evidence="2">
    <location>
        <begin position="2931"/>
        <end position="2948"/>
    </location>
</feature>
<feature type="region of interest" description="Disordered" evidence="2">
    <location>
        <begin position="3426"/>
        <end position="3479"/>
    </location>
</feature>
<feature type="compositionally biased region" description="Acidic residues" evidence="2">
    <location>
        <begin position="2247"/>
        <end position="2265"/>
    </location>
</feature>
<evidence type="ECO:0000313" key="4">
    <source>
        <dbReference type="EMBL" id="PWN38380.1"/>
    </source>
</evidence>
<dbReference type="GO" id="GO:0030276">
    <property type="term" value="F:clathrin binding"/>
    <property type="evidence" value="ECO:0007669"/>
    <property type="project" value="TreeGrafter"/>
</dbReference>
<dbReference type="GO" id="GO:0016740">
    <property type="term" value="F:transferase activity"/>
    <property type="evidence" value="ECO:0007669"/>
    <property type="project" value="UniProtKB-KW"/>
</dbReference>
<feature type="region of interest" description="Disordered" evidence="2">
    <location>
        <begin position="1388"/>
        <end position="1455"/>
    </location>
</feature>
<feature type="compositionally biased region" description="Polar residues" evidence="2">
    <location>
        <begin position="3255"/>
        <end position="3268"/>
    </location>
</feature>
<feature type="compositionally biased region" description="Polar residues" evidence="2">
    <location>
        <begin position="1877"/>
        <end position="1892"/>
    </location>
</feature>
<dbReference type="SUPFAM" id="SSF48371">
    <property type="entry name" value="ARM repeat"/>
    <property type="match status" value="1"/>
</dbReference>
<feature type="region of interest" description="Disordered" evidence="2">
    <location>
        <begin position="1846"/>
        <end position="1910"/>
    </location>
</feature>
<accession>A0A316VM39</accession>
<protein>
    <recommendedName>
        <fullName evidence="3">UBA domain-containing protein</fullName>
    </recommendedName>
</protein>
<dbReference type="InterPro" id="IPR025527">
    <property type="entry name" value="HUWE1/Rev1_UBM"/>
</dbReference>
<dbReference type="PROSITE" id="PS50030">
    <property type="entry name" value="UBA"/>
    <property type="match status" value="1"/>
</dbReference>
<dbReference type="GeneID" id="37020256"/>
<feature type="compositionally biased region" description="Acidic residues" evidence="2">
    <location>
        <begin position="2326"/>
        <end position="2402"/>
    </location>
</feature>
<name>A0A316VM39_9BASI</name>
<feature type="compositionally biased region" description="Polar residues" evidence="2">
    <location>
        <begin position="3569"/>
        <end position="3591"/>
    </location>
</feature>
<dbReference type="Pfam" id="PF22562">
    <property type="entry name" value="UBA_7"/>
    <property type="match status" value="1"/>
</dbReference>
<dbReference type="OrthoDB" id="8068875at2759"/>
<feature type="compositionally biased region" description="Polar residues" evidence="2">
    <location>
        <begin position="2906"/>
        <end position="2930"/>
    </location>
</feature>
<feature type="compositionally biased region" description="Acidic residues" evidence="2">
    <location>
        <begin position="2299"/>
        <end position="2315"/>
    </location>
</feature>
<feature type="region of interest" description="Disordered" evidence="2">
    <location>
        <begin position="2994"/>
        <end position="3016"/>
    </location>
</feature>
<dbReference type="Pfam" id="PF06025">
    <property type="entry name" value="DUF913"/>
    <property type="match status" value="1"/>
</dbReference>
<dbReference type="InterPro" id="IPR010309">
    <property type="entry name" value="E3_Ub_ligase_DUF908"/>
</dbReference>
<dbReference type="CDD" id="cd14291">
    <property type="entry name" value="UBA1_NUB1_like"/>
    <property type="match status" value="1"/>
</dbReference>
<dbReference type="Gene3D" id="1.10.8.10">
    <property type="entry name" value="DNA helicase RuvA subunit, C-terminal domain"/>
    <property type="match status" value="1"/>
</dbReference>
<dbReference type="InterPro" id="IPR015940">
    <property type="entry name" value="UBA"/>
</dbReference>
<feature type="region of interest" description="Disordered" evidence="2">
    <location>
        <begin position="1938"/>
        <end position="1967"/>
    </location>
</feature>
<dbReference type="UniPathway" id="UPA00143"/>
<feature type="compositionally biased region" description="Acidic residues" evidence="2">
    <location>
        <begin position="1867"/>
        <end position="1876"/>
    </location>
</feature>
<dbReference type="InterPro" id="IPR010314">
    <property type="entry name" value="E3_Ub_ligase_DUF913"/>
</dbReference>
<feature type="compositionally biased region" description="Polar residues" evidence="2">
    <location>
        <begin position="3165"/>
        <end position="3177"/>
    </location>
</feature>
<dbReference type="Pfam" id="PF14377">
    <property type="entry name" value="UBM"/>
    <property type="match status" value="3"/>
</dbReference>
<evidence type="ECO:0000256" key="1">
    <source>
        <dbReference type="ARBA" id="ARBA00022679"/>
    </source>
</evidence>
<reference evidence="4 5" key="1">
    <citation type="journal article" date="2018" name="Mol. Biol. Evol.">
        <title>Broad Genomic Sampling Reveals a Smut Pathogenic Ancestry of the Fungal Clade Ustilaginomycotina.</title>
        <authorList>
            <person name="Kijpornyongpan T."/>
            <person name="Mondo S.J."/>
            <person name="Barry K."/>
            <person name="Sandor L."/>
            <person name="Lee J."/>
            <person name="Lipzen A."/>
            <person name="Pangilinan J."/>
            <person name="LaButti K."/>
            <person name="Hainaut M."/>
            <person name="Henrissat B."/>
            <person name="Grigoriev I.V."/>
            <person name="Spatafora J.W."/>
            <person name="Aime M.C."/>
        </authorList>
    </citation>
    <scope>NUCLEOTIDE SEQUENCE [LARGE SCALE GENOMIC DNA]</scope>
    <source>
        <strain evidence="4 5">MCA 3882</strain>
    </source>
</reference>
<evidence type="ECO:0000313" key="5">
    <source>
        <dbReference type="Proteomes" id="UP000245771"/>
    </source>
</evidence>
<feature type="compositionally biased region" description="Polar residues" evidence="2">
    <location>
        <begin position="3628"/>
        <end position="3646"/>
    </location>
</feature>
<dbReference type="RefSeq" id="XP_025358682.1">
    <property type="nucleotide sequence ID" value="XM_025498475.1"/>
</dbReference>
<sequence length="3662" mass="401086">MPKRLAEPIPQVQKLMESVMNASDDELPNILDGIVEWCWPRGDLHFWVPALNRFDTILEETCRDYDLSNLQINEFTPLRKRLIISVLHFSRLLIENSTSRKLYNSYEHLRNLLFARDIDVLEATLRLFLRFAQQHSGQHPRAELLPSQERLATMAVTWAPREHGMDSVDFVKDSIQVPPSFSHVRFQFYRRSNGESTSKADPWSAMQDASNVEATPTTTPVRPRPRDRLSSASTSVTSGLHAAPSTSHSSANVTNEPSASTEEGLTTIDLGDVQASGKDAMDILADAIETHHIPQEDQFELFQKLRFATSLSTTEQRRQLLTCRLLAIACYAHITSENTASTQLFLYEPDIVSRLAALVKPEHDLPQSIVAGALYALDALGRYRSKLNEVLSSLSASVNHGVLMQVLRAVIDDLATGQPSRCDQLIDAFYGLVSFVTSTSVGSGLVVGAGLVQLLVQLIDRAKPETYIVQRSMTRALGLLDSVIYAYLPAFNLFCQAQGLEVFVRRIEEEVERGIQANADEMQEEEAETPPKNSLESLYGKIPFGRAHLLRAFLQSISHMMVSTGTAEGLRNLVDTSMLASIKSIMAHRKIFGPQNLALSINIMATFVHNEPTSLGIIQEKKLPEAFLALIKDDIEPHFDVINAVPNAVGALCLNQAGLDMFGAEPIIPKLLSLLTSERHIKVLSDQDNVTVFGASIDELTRHQPTMLQAVIEGLVEVLKQIQKAGSEFEAPPVEDVSAYHLSKAEQSSLEQLHSTKAERVIAFGDILADDSEVKKNEAVKDVNIVGQYVDVTARFLEIFFQSANHCKDFIKVDGLVHLLNFYDLPCISYNFGASTAADSIVHLIRYIAEISPTVVIQGLLGEVKKSIDETKNIWAHSQNESNLIKLIAPLSDEDLQKYDSQFRQLIKMNARIQLLSDVAPTLTYAGSKTPAPFLQVINGTNSSGNGESNTSASTIADLSHFHRDWVWESILFRASAPARSPPPSDKDKSTEQDRANAVSQASSLPIIMEVEGSEGDNVPSKEEGLRTIENMQNRTLDKSDPIMKNAAALRYIVSAVKMSLSAFFSETGRLLSSRRSHDHTHKRLAMLTASQIGKGVREFLVWKECDQAVLSCAYSTSAMQQALKLLYDERPSNIGNAQTFVLIPFLREGGLDQLIANWNHLLNELQSHFEADGKPKPNSDLNDAVQLGYICSAIRACLDLFLKLVSSKALLESPATQTMTSKEGVKRSSSDFFDPYETLINLRATILPVVLEVWNKAWLEHAPSGISSTVLQILLRILEADGETKPPKRETSSQTHHPLGATGVLAGSSASAGAIGLPAALAGLTGGLGSIRSRGSALVPDENRIRQLMDMGFPRRAARHALVRCANNLSAAAEYLLMHPEVVTSMMDDDAPEQPTGARQEDASDSTAAPPTTAQEGEGSSNTAEAASESQAAPATGDATAEPENRDNTADEVSASDSIVDMLSQALPIAPADEVNPAQQNDVEMGTSTNADAEGQVEESVQKDDAGASENSEAELEELKRMTERLNESRSEIRKTLVQRALQLAERHGSLVFDVKTAVHLVSNSFANSELLVSLFDDVEQKSKTDTNGEGEKSISVRLHLLALIFHDTTVTIKLSPEKAKRFMGSLVTLVNSYLGRMQENSSRPIWFASLLLVLTSVLRAEYEIETVKIEEKEAAADAGTIRVTPSTLFDDDLPQLLSFCLAQFEHLNSLTRDDWLAVYRFLVILTRRRSIAAQFSQRDELQKLMKPFAILEPDQIAGCRALSVIILRNVLESDVHILRSTMKQDVLVWLSHQRTKTVDTTALSRALSYAMLRDPNIFIEILVESVHLVDYSVAKGQGFVKAIEAPKDRNNTQDSQPFTSPLDRDTDEQMDETQESPTKPSKSAAQANNADENESGKGKAAGAAGGAETSSVSDTVMQFLLAQLIRFSREIITKKPQTSTISGKQPQGDQMEVDSATKKDEKTRVEGNEREKQVFYTAFLLQTLTELLSSYIVCKTSFLHSTKRKALHTAVSSTNAFNTSSTALKKDSTPLKTKNQGSILHFFLTELIPSGFLSSREYEDMRRVMTISNWSMSVIVALCADIGSTISKDNHGEVGQTRRNVLDALAKAMKESTSSSAPVPAAKTLEPVETRYGRLYSMADLTYRLLKAQPNANPSSLASARPWDDSMLHLAKTMLERNFVTTLTSALADVDLNLPMVKPLLDRILKPLEYLTKVAIKMNRAERKGEKQRGTLIDSDESGTFTSDDSIEDDDMDEDDDEDEEEDHHDHEENREETPDFYRNSSLGMHTGDLEGGYQGIDEDEEEDEDEDEDMDDDMHHPMGFDDEHTDDSDDSDDDIEERIVEVMEEDDEDADMTDSDSDDDDDEEGDEDEDGDEDGWIDEDDEDDIIDLDDSEDEGDEDNEALDFVIDGDGDQANALFEQAGQFFHAHDHDDLGPDGLPAPIMVEGEDDDEDEEEEEAMEEDEEGSVLEEVFEDGLQPLGLLDPMETFNAAPVDRFGANWGWTNVPNPASASARGSGNGGDAAEPHQGAAPTTVNPLAFIRQRATSSRHSRSRRLLDWDSDPLGHPVPPIGGRVYGYPGTGRRPLMGEGLGGNDQDIVSHPLLHQDPQSDASRSGNPTSRLHRSLATRRDHAHRRGGERDQGWAQSLEEMMEGGAMQFLETILSRSGAAGMLGNSDEPIRISLTSQGGMSRMSIGGQTITRGFDANFGNIPSRRSNDQEGDSSDRSSSNRPIDIVALIQEFTPAQTSTRWTDASRIVHGPQAHERSSSLRPYMINALRSGYLRDQEDLKRREAELEEEKRKNKADLEEAKQAKERVEKELNEARAQFEELRRGNQNESEQRESAAQNEVPAQTSTESQNTANDVEMSDDTVQQNAETSTAESTLPTPANLELGSLQQGLDELDTSASAQADRTTAGEGTSNESEQAETQPQSAAAEPNEPQAQPAQRVTTTVNGSEIDITDSGIDPTFLEALPEEMREEVLNQHFRERRVAAAAAAAAGDGNTSSTDPSANADSTSIAPEFLDALPPEIRAEVIQQEAQERARRRLEESRRESRRTGGEGNNAGSGGPSEIDPVSFLATLGPDLRNAVLLDQDQSFLDSLPASMLPEGDEARRTQRRHVDMRRLHRRFDATGMPIAAGDQSGPSGQTNGAGRENENRGADAQNADSTANKANQPGSRDAIQLLDKSGIAALVRLMFFPQMDAQQSGLRHVMINLAENAKTRHELLNLLLLMLADSCSTETNAVDRSYVHMSGRMNSNKQPVQTPTRPNARRVNSTPGTAAHASGSGTASNPSAQNPAFIAPISRTGDEAPFLIASRSIEMLLHLAGANERAAYYFLRDDPNNHSLMKWFKRNTSVNHAQTPKGKEKGQAVQSSNAPINILLILLGKPSILANSQLVDNLIALLHTVTKPLPTIASNVKKAQEAADAKQSSDKPLTADTTSAATANTGASNGESTDQAKQKVNAQGEESSNSTSLPESMPQIAADRMSAVVKPLSTSISSKGFQNTLAVASNLATIDGARDLITNALQEEAKMASKNLLSELDLLLESLPPAPVQDSNEDEHDESRRMSQSNPGEQAPIVQQTQQRQAAPTVHINSPALTQLASPSSSQTVILRSLRALEWVISHPKNATNGSGSNNAHPSGSNRPHSHHHPIGGTTTIRL</sequence>
<proteinExistence type="predicted"/>
<feature type="compositionally biased region" description="Low complexity" evidence="2">
    <location>
        <begin position="1406"/>
        <end position="1438"/>
    </location>
</feature>
<keyword evidence="5" id="KW-1185">Reference proteome</keyword>
<feature type="domain" description="UBA" evidence="3">
    <location>
        <begin position="1340"/>
        <end position="1380"/>
    </location>
</feature>
<feature type="compositionally biased region" description="Basic residues" evidence="2">
    <location>
        <begin position="2622"/>
        <end position="2636"/>
    </location>
</feature>
<dbReference type="Pfam" id="PF06012">
    <property type="entry name" value="DUF908"/>
    <property type="match status" value="1"/>
</dbReference>
<feature type="compositionally biased region" description="Basic and acidic residues" evidence="2">
    <location>
        <begin position="2266"/>
        <end position="2278"/>
    </location>
</feature>
<feature type="compositionally biased region" description="Basic and acidic residues" evidence="2">
    <location>
        <begin position="1957"/>
        <end position="1967"/>
    </location>
</feature>
<feature type="region of interest" description="Disordered" evidence="2">
    <location>
        <begin position="3255"/>
        <end position="3300"/>
    </location>
</feature>
<feature type="compositionally biased region" description="Polar residues" evidence="2">
    <location>
        <begin position="3003"/>
        <end position="3016"/>
    </location>
</feature>
<feature type="compositionally biased region" description="Polar residues" evidence="2">
    <location>
        <begin position="3454"/>
        <end position="3477"/>
    </location>
</feature>
<feature type="region of interest" description="Disordered" evidence="2">
    <location>
        <begin position="3039"/>
        <end position="3077"/>
    </location>
</feature>
<dbReference type="EMBL" id="KZ819602">
    <property type="protein sequence ID" value="PWN38380.1"/>
    <property type="molecule type" value="Genomic_DNA"/>
</dbReference>
<feature type="compositionally biased region" description="Low complexity" evidence="2">
    <location>
        <begin position="3437"/>
        <end position="3453"/>
    </location>
</feature>
<dbReference type="PANTHER" id="PTHR23172:SF19">
    <property type="entry name" value="J DOMAIN-CONTAINING PROTEIN"/>
    <property type="match status" value="1"/>
</dbReference>
<feature type="compositionally biased region" description="Polar residues" evidence="2">
    <location>
        <begin position="2608"/>
        <end position="2621"/>
    </location>
</feature>
<feature type="region of interest" description="Disordered" evidence="2">
    <location>
        <begin position="194"/>
        <end position="266"/>
    </location>
</feature>
<feature type="compositionally biased region" description="Basic and acidic residues" evidence="2">
    <location>
        <begin position="3040"/>
        <end position="3059"/>
    </location>
</feature>
<organism evidence="4 5">
    <name type="scientific">Meira miltonrushii</name>
    <dbReference type="NCBI Taxonomy" id="1280837"/>
    <lineage>
        <taxon>Eukaryota</taxon>
        <taxon>Fungi</taxon>
        <taxon>Dikarya</taxon>
        <taxon>Basidiomycota</taxon>
        <taxon>Ustilaginomycotina</taxon>
        <taxon>Exobasidiomycetes</taxon>
        <taxon>Exobasidiales</taxon>
        <taxon>Brachybasidiaceae</taxon>
        <taxon>Meira</taxon>
    </lineage>
</organism>
<gene>
    <name evidence="4" type="ORF">FA14DRAFT_159977</name>
</gene>
<feature type="compositionally biased region" description="Gly residues" evidence="2">
    <location>
        <begin position="3060"/>
        <end position="3069"/>
    </location>
</feature>
<feature type="region of interest" description="Disordered" evidence="2">
    <location>
        <begin position="2796"/>
        <end position="2890"/>
    </location>
</feature>
<dbReference type="GO" id="GO:0005737">
    <property type="term" value="C:cytoplasm"/>
    <property type="evidence" value="ECO:0007669"/>
    <property type="project" value="TreeGrafter"/>
</dbReference>
<dbReference type="InterPro" id="IPR009060">
    <property type="entry name" value="UBA-like_sf"/>
</dbReference>
<dbReference type="Proteomes" id="UP000245771">
    <property type="component" value="Unassembled WGS sequence"/>
</dbReference>
<feature type="region of interest" description="Disordered" evidence="2">
    <location>
        <begin position="2906"/>
        <end position="2967"/>
    </location>
</feature>
<feature type="region of interest" description="Disordered" evidence="2">
    <location>
        <begin position="1490"/>
        <end position="1517"/>
    </location>
</feature>
<dbReference type="GO" id="GO:0072318">
    <property type="term" value="P:clathrin coat disassembly"/>
    <property type="evidence" value="ECO:0007669"/>
    <property type="project" value="TreeGrafter"/>
</dbReference>
<feature type="compositionally biased region" description="Polar residues" evidence="2">
    <location>
        <begin position="230"/>
        <end position="264"/>
    </location>
</feature>
<feature type="region of interest" description="Disordered" evidence="2">
    <location>
        <begin position="977"/>
        <end position="1002"/>
    </location>
</feature>
<feature type="compositionally biased region" description="Basic and acidic residues" evidence="2">
    <location>
        <begin position="2316"/>
        <end position="2325"/>
    </location>
</feature>
<evidence type="ECO:0000256" key="2">
    <source>
        <dbReference type="SAM" id="MobiDB-lite"/>
    </source>
</evidence>
<dbReference type="GO" id="GO:0072583">
    <property type="term" value="P:clathrin-dependent endocytosis"/>
    <property type="evidence" value="ECO:0007669"/>
    <property type="project" value="TreeGrafter"/>
</dbReference>
<dbReference type="GO" id="GO:0031982">
    <property type="term" value="C:vesicle"/>
    <property type="evidence" value="ECO:0007669"/>
    <property type="project" value="TreeGrafter"/>
</dbReference>
<feature type="compositionally biased region" description="Polar residues" evidence="2">
    <location>
        <begin position="1938"/>
        <end position="1950"/>
    </location>
</feature>
<feature type="region of interest" description="Disordered" evidence="2">
    <location>
        <begin position="2701"/>
        <end position="2732"/>
    </location>
</feature>
<feature type="region of interest" description="Disordered" evidence="2">
    <location>
        <begin position="1285"/>
        <end position="1304"/>
    </location>
</feature>
<feature type="compositionally biased region" description="Polar residues" evidence="2">
    <location>
        <begin position="2845"/>
        <end position="2864"/>
    </location>
</feature>
<feature type="compositionally biased region" description="Polar residues" evidence="2">
    <location>
        <begin position="2871"/>
        <end position="2888"/>
    </location>
</feature>
<feature type="region of interest" description="Disordered" evidence="2">
    <location>
        <begin position="2509"/>
        <end position="2643"/>
    </location>
</feature>
<dbReference type="STRING" id="1280837.A0A316VM39"/>
<dbReference type="InterPro" id="IPR016024">
    <property type="entry name" value="ARM-type_fold"/>
</dbReference>
<dbReference type="InParanoid" id="A0A316VM39"/>
<dbReference type="PANTHER" id="PTHR23172">
    <property type="entry name" value="AUXILIN/CYCLIN G-ASSOCIATED KINASE-RELATED"/>
    <property type="match status" value="1"/>
</dbReference>
<feature type="region of interest" description="Disordered" evidence="2">
    <location>
        <begin position="3628"/>
        <end position="3662"/>
    </location>
</feature>
<keyword evidence="1" id="KW-0808">Transferase</keyword>
<feature type="region of interest" description="Disordered" evidence="2">
    <location>
        <begin position="2224"/>
        <end position="2402"/>
    </location>
</feature>
<dbReference type="SUPFAM" id="SSF46934">
    <property type="entry name" value="UBA-like"/>
    <property type="match status" value="1"/>
</dbReference>
<feature type="compositionally biased region" description="Basic and acidic residues" evidence="2">
    <location>
        <begin position="2796"/>
        <end position="2844"/>
    </location>
</feature>
<dbReference type="GO" id="GO:0016567">
    <property type="term" value="P:protein ubiquitination"/>
    <property type="evidence" value="ECO:0007669"/>
    <property type="project" value="UniProtKB-UniPathway"/>
</dbReference>
<dbReference type="FunCoup" id="A0A316VM39">
    <property type="interactions" value="685"/>
</dbReference>
<feature type="region of interest" description="Disordered" evidence="2">
    <location>
        <begin position="3551"/>
        <end position="3591"/>
    </location>
</feature>
<feature type="non-terminal residue" evidence="4">
    <location>
        <position position="3662"/>
    </location>
</feature>